<dbReference type="PANTHER" id="PTHR35271:SF1">
    <property type="entry name" value="ABC TRANSPORTER, SUBSTRATE-BINDING LIPOPROTEIN"/>
    <property type="match status" value="1"/>
</dbReference>
<dbReference type="InterPro" id="IPR007487">
    <property type="entry name" value="ABC_transpt-TYRBP-like"/>
</dbReference>
<keyword evidence="1" id="KW-1133">Transmembrane helix</keyword>
<proteinExistence type="predicted"/>
<evidence type="ECO:0000313" key="3">
    <source>
        <dbReference type="Proteomes" id="UP000196503"/>
    </source>
</evidence>
<dbReference type="PANTHER" id="PTHR35271">
    <property type="entry name" value="ABC TRANSPORTER, SUBSTRATE-BINDING LIPOPROTEIN-RELATED"/>
    <property type="match status" value="1"/>
</dbReference>
<name>A0A200I469_9ENTE</name>
<reference evidence="2 3" key="1">
    <citation type="submission" date="2017-05" db="EMBL/GenBank/DDBJ databases">
        <title>The Genome Sequence of Enterococcus faecium 2D5_DIV0622.</title>
        <authorList>
            <consortium name="The Broad Institute Genomics Platform"/>
            <consortium name="The Broad Institute Genomic Center for Infectious Diseases"/>
            <person name="Earl A."/>
            <person name="Manson A."/>
            <person name="Schwartman J."/>
            <person name="Gilmore M."/>
            <person name="Abouelleil A."/>
            <person name="Cao P."/>
            <person name="Chapman S."/>
            <person name="Cusick C."/>
            <person name="Shea T."/>
            <person name="Young S."/>
            <person name="Neafsey D."/>
            <person name="Nusbaum C."/>
            <person name="Birren B."/>
        </authorList>
    </citation>
    <scope>NUCLEOTIDE SEQUENCE [LARGE SCALE GENOMIC DNA]</scope>
    <source>
        <strain evidence="2 3">2D5_DIV0622</strain>
    </source>
</reference>
<keyword evidence="1" id="KW-0472">Membrane</keyword>
<evidence type="ECO:0000256" key="1">
    <source>
        <dbReference type="SAM" id="Phobius"/>
    </source>
</evidence>
<accession>A0A200I469</accession>
<dbReference type="AlphaFoldDB" id="A0A200I469"/>
<evidence type="ECO:0008006" key="4">
    <source>
        <dbReference type="Google" id="ProtNLM"/>
    </source>
</evidence>
<dbReference type="InterPro" id="IPR028082">
    <property type="entry name" value="Peripla_BP_I"/>
</dbReference>
<keyword evidence="1" id="KW-0812">Transmembrane</keyword>
<dbReference type="NCBIfam" id="NF041285">
    <property type="entry name" value="ABC_SBP_TrpX"/>
    <property type="match status" value="1"/>
</dbReference>
<sequence length="337" mass="35699">MMKNKGLIASVIVIFAVVIGFFVYQTMNAPAKTTKKAEDKVQTVGILQFVSHPALDTITKGVKDALKEAGYKEGKNLKIVFQNGQADQSKLATMSQQLVDKKADVLVGVATPAAQSLANTTKDIPIVLGAVTDPVGAKLVASLDNPGGNVTGVSDQPPVASQIKLGKELLPDAKTVGMLYSSTEVNSKYQVNEASKTAESLGMAVKEYPVASTNEIAQTVQVMSQNVDFIYIPLDNTIANAMQAVVGEANKSKTPIITSVDTMVEQGGLATVGIDQYTLGKKTGQMVVQILKGADPSVTPVYTFKEGVTVLNEKQAEFLGIQIPDNLKKEAQIVGNK</sequence>
<dbReference type="CDD" id="cd06325">
    <property type="entry name" value="PBP1_ABC_unchar_transporter"/>
    <property type="match status" value="1"/>
</dbReference>
<comment type="caution">
    <text evidence="2">The sequence shown here is derived from an EMBL/GenBank/DDBJ whole genome shotgun (WGS) entry which is preliminary data.</text>
</comment>
<dbReference type="Pfam" id="PF04392">
    <property type="entry name" value="ABC_sub_bind"/>
    <property type="match status" value="1"/>
</dbReference>
<dbReference type="EMBL" id="NIBL01000001">
    <property type="protein sequence ID" value="OUZ19161.1"/>
    <property type="molecule type" value="Genomic_DNA"/>
</dbReference>
<dbReference type="Proteomes" id="UP000196503">
    <property type="component" value="Unassembled WGS sequence"/>
</dbReference>
<feature type="transmembrane region" description="Helical" evidence="1">
    <location>
        <begin position="7"/>
        <end position="27"/>
    </location>
</feature>
<dbReference type="Gene3D" id="3.40.50.2300">
    <property type="match status" value="2"/>
</dbReference>
<dbReference type="SUPFAM" id="SSF53822">
    <property type="entry name" value="Periplasmic binding protein-like I"/>
    <property type="match status" value="1"/>
</dbReference>
<organism evidence="2 3">
    <name type="scientific">Enterococcus cecorum</name>
    <dbReference type="NCBI Taxonomy" id="44008"/>
    <lineage>
        <taxon>Bacteria</taxon>
        <taxon>Bacillati</taxon>
        <taxon>Bacillota</taxon>
        <taxon>Bacilli</taxon>
        <taxon>Lactobacillales</taxon>
        <taxon>Enterococcaceae</taxon>
        <taxon>Enterococcus</taxon>
    </lineage>
</organism>
<protein>
    <recommendedName>
        <fullName evidence="4">Peptide ABC transporter substrate-binding protein</fullName>
    </recommendedName>
</protein>
<gene>
    <name evidence="2" type="ORF">A5869_000810</name>
</gene>
<evidence type="ECO:0000313" key="2">
    <source>
        <dbReference type="EMBL" id="OUZ19161.1"/>
    </source>
</evidence>
<dbReference type="InterPro" id="IPR047776">
    <property type="entry name" value="ABC_SBP_TrpX-like"/>
</dbReference>